<feature type="transmembrane region" description="Helical" evidence="1">
    <location>
        <begin position="20"/>
        <end position="38"/>
    </location>
</feature>
<feature type="transmembrane region" description="Helical" evidence="1">
    <location>
        <begin position="434"/>
        <end position="455"/>
    </location>
</feature>
<dbReference type="EMBL" id="WTYJ01000001">
    <property type="protein sequence ID" value="MXO97970.1"/>
    <property type="molecule type" value="Genomic_DNA"/>
</dbReference>
<evidence type="ECO:0000256" key="1">
    <source>
        <dbReference type="SAM" id="Phobius"/>
    </source>
</evidence>
<organism evidence="2 3">
    <name type="scientific">Croceibacterium xixiisoli</name>
    <dbReference type="NCBI Taxonomy" id="1476466"/>
    <lineage>
        <taxon>Bacteria</taxon>
        <taxon>Pseudomonadati</taxon>
        <taxon>Pseudomonadota</taxon>
        <taxon>Alphaproteobacteria</taxon>
        <taxon>Sphingomonadales</taxon>
        <taxon>Erythrobacteraceae</taxon>
        <taxon>Croceibacterium</taxon>
    </lineage>
</organism>
<dbReference type="RefSeq" id="WP_161389647.1">
    <property type="nucleotide sequence ID" value="NZ_JBHSCP010000001.1"/>
</dbReference>
<keyword evidence="3" id="KW-1185">Reference proteome</keyword>
<dbReference type="OrthoDB" id="184009at2"/>
<comment type="caution">
    <text evidence="2">The sequence shown here is derived from an EMBL/GenBank/DDBJ whole genome shotgun (WGS) entry which is preliminary data.</text>
</comment>
<dbReference type="Pfam" id="PF12040">
    <property type="entry name" value="DUF3526"/>
    <property type="match status" value="1"/>
</dbReference>
<dbReference type="InterPro" id="IPR021913">
    <property type="entry name" value="DUF3526"/>
</dbReference>
<feature type="transmembrane region" description="Helical" evidence="1">
    <location>
        <begin position="171"/>
        <end position="199"/>
    </location>
</feature>
<proteinExistence type="predicted"/>
<evidence type="ECO:0000313" key="3">
    <source>
        <dbReference type="Proteomes" id="UP000469430"/>
    </source>
</evidence>
<reference evidence="2 3" key="1">
    <citation type="submission" date="2019-12" db="EMBL/GenBank/DDBJ databases">
        <title>Genomic-based taxomic classification of the family Erythrobacteraceae.</title>
        <authorList>
            <person name="Xu L."/>
        </authorList>
    </citation>
    <scope>NUCLEOTIDE SEQUENCE [LARGE SCALE GENOMIC DNA]</scope>
    <source>
        <strain evidence="2 3">S36</strain>
    </source>
</reference>
<dbReference type="GO" id="GO:0140359">
    <property type="term" value="F:ABC-type transporter activity"/>
    <property type="evidence" value="ECO:0007669"/>
    <property type="project" value="InterPro"/>
</dbReference>
<dbReference type="GO" id="GO:0005886">
    <property type="term" value="C:plasma membrane"/>
    <property type="evidence" value="ECO:0007669"/>
    <property type="project" value="UniProtKB-SubCell"/>
</dbReference>
<feature type="transmembrane region" description="Helical" evidence="1">
    <location>
        <begin position="240"/>
        <end position="259"/>
    </location>
</feature>
<dbReference type="Pfam" id="PF12679">
    <property type="entry name" value="ABC2_membrane_2"/>
    <property type="match status" value="1"/>
</dbReference>
<dbReference type="Proteomes" id="UP000469430">
    <property type="component" value="Unassembled WGS sequence"/>
</dbReference>
<protein>
    <submittedName>
        <fullName evidence="2">DUF3526 domain-containing protein</fullName>
    </submittedName>
</protein>
<sequence length="461" mass="50537">MLGLIARKEFREFVRDGRMIWAGGLMVVLLITSVLLGWQQQAAVQAERVASQELDYDAWLNQGPRHPHNAADQGMHVFKPSPPLSIIDPGIDPFVGSTIWLQAHRQGETKFRPAQDATGLKRFGNLSPAWIVQVLAPLLIIILGFSAFATEREQGTLRQLLSMGVAGRQLMWGKALALVLALGVLIVPGALLALGALAGGASGDVLLRFALLCLGYALYLGAVIFIVLGVSAMCRHSRTALFVLLALWIGAVLIAPRTIADVATRTFPSPSRVGFDEALSADLDGASEKEWMRNFNVSSAWDPKLPLSQWGKALQVDDHSGYGVLDDHFGRLWDTFERQQKLQEAAGVVAPVVALRAFSMAVSGTDFSHHRHFSNQAEKQRRLLQEVVSHDLIEHADPLGDRHFSYKAGPELWAKVPRFTYDPPGVGFALRKHWLSLAVLIAIFLASLLFARTAVTRRLSA</sequence>
<accession>A0A6I4TS58</accession>
<name>A0A6I4TS58_9SPHN</name>
<feature type="transmembrane region" description="Helical" evidence="1">
    <location>
        <begin position="205"/>
        <end position="228"/>
    </location>
</feature>
<keyword evidence="1" id="KW-1133">Transmembrane helix</keyword>
<keyword evidence="1" id="KW-0812">Transmembrane</keyword>
<dbReference type="AlphaFoldDB" id="A0A6I4TS58"/>
<keyword evidence="1" id="KW-0472">Membrane</keyword>
<dbReference type="PANTHER" id="PTHR43471:SF1">
    <property type="entry name" value="ABC TRANSPORTER PERMEASE PROTEIN NOSY-RELATED"/>
    <property type="match status" value="1"/>
</dbReference>
<dbReference type="PANTHER" id="PTHR43471">
    <property type="entry name" value="ABC TRANSPORTER PERMEASE"/>
    <property type="match status" value="1"/>
</dbReference>
<feature type="transmembrane region" description="Helical" evidence="1">
    <location>
        <begin position="130"/>
        <end position="150"/>
    </location>
</feature>
<gene>
    <name evidence="2" type="ORF">GRI97_03070</name>
</gene>
<evidence type="ECO:0000313" key="2">
    <source>
        <dbReference type="EMBL" id="MXO97970.1"/>
    </source>
</evidence>